<dbReference type="PANTHER" id="PTHR32089">
    <property type="entry name" value="METHYL-ACCEPTING CHEMOTAXIS PROTEIN MCPB"/>
    <property type="match status" value="1"/>
</dbReference>
<dbReference type="Gene3D" id="1.10.8.500">
    <property type="entry name" value="HAMP domain in histidine kinase"/>
    <property type="match status" value="1"/>
</dbReference>
<evidence type="ECO:0000313" key="11">
    <source>
        <dbReference type="Proteomes" id="UP001597296"/>
    </source>
</evidence>
<dbReference type="InterPro" id="IPR000727">
    <property type="entry name" value="T_SNARE_dom"/>
</dbReference>
<evidence type="ECO:0000256" key="6">
    <source>
        <dbReference type="SAM" id="Phobius"/>
    </source>
</evidence>
<dbReference type="InterPro" id="IPR003660">
    <property type="entry name" value="HAMP_dom"/>
</dbReference>
<evidence type="ECO:0000256" key="5">
    <source>
        <dbReference type="PROSITE-ProRule" id="PRU00284"/>
    </source>
</evidence>
<keyword evidence="11" id="KW-1185">Reference proteome</keyword>
<reference evidence="11" key="1">
    <citation type="journal article" date="2019" name="Int. J. Syst. Evol. Microbiol.">
        <title>The Global Catalogue of Microorganisms (GCM) 10K type strain sequencing project: providing services to taxonomists for standard genome sequencing and annotation.</title>
        <authorList>
            <consortium name="The Broad Institute Genomics Platform"/>
            <consortium name="The Broad Institute Genome Sequencing Center for Infectious Disease"/>
            <person name="Wu L."/>
            <person name="Ma J."/>
        </authorList>
    </citation>
    <scope>NUCLEOTIDE SEQUENCE [LARGE SCALE GENOMIC DNA]</scope>
    <source>
        <strain evidence="11">KCTC 15012</strain>
    </source>
</reference>
<evidence type="ECO:0000313" key="10">
    <source>
        <dbReference type="EMBL" id="MFD2234129.1"/>
    </source>
</evidence>
<dbReference type="Gene3D" id="1.10.287.950">
    <property type="entry name" value="Methyl-accepting chemotaxis protein"/>
    <property type="match status" value="1"/>
</dbReference>
<dbReference type="Pfam" id="PF00672">
    <property type="entry name" value="HAMP"/>
    <property type="match status" value="1"/>
</dbReference>
<dbReference type="Proteomes" id="UP001597296">
    <property type="component" value="Unassembled WGS sequence"/>
</dbReference>
<proteinExistence type="inferred from homology"/>
<evidence type="ECO:0000256" key="2">
    <source>
        <dbReference type="ARBA" id="ARBA00022519"/>
    </source>
</evidence>
<dbReference type="SMART" id="SM00283">
    <property type="entry name" value="MA"/>
    <property type="match status" value="1"/>
</dbReference>
<comment type="caution">
    <text evidence="10">The sequence shown here is derived from an EMBL/GenBank/DDBJ whole genome shotgun (WGS) entry which is preliminary data.</text>
</comment>
<evidence type="ECO:0000256" key="1">
    <source>
        <dbReference type="ARBA" id="ARBA00004429"/>
    </source>
</evidence>
<protein>
    <submittedName>
        <fullName evidence="10">Methyl-accepting chemotaxis protein</fullName>
    </submittedName>
</protein>
<evidence type="ECO:0000256" key="4">
    <source>
        <dbReference type="ARBA" id="ARBA00029447"/>
    </source>
</evidence>
<keyword evidence="6" id="KW-0472">Membrane</keyword>
<dbReference type="PANTHER" id="PTHR32089:SF112">
    <property type="entry name" value="LYSOZYME-LIKE PROTEIN-RELATED"/>
    <property type="match status" value="1"/>
</dbReference>
<evidence type="ECO:0000259" key="8">
    <source>
        <dbReference type="PROSITE" id="PS50192"/>
    </source>
</evidence>
<dbReference type="InterPro" id="IPR004089">
    <property type="entry name" value="MCPsignal_dom"/>
</dbReference>
<evidence type="ECO:0000259" key="9">
    <source>
        <dbReference type="PROSITE" id="PS50885"/>
    </source>
</evidence>
<feature type="transmembrane region" description="Helical" evidence="6">
    <location>
        <begin position="6"/>
        <end position="27"/>
    </location>
</feature>
<keyword evidence="6" id="KW-0812">Transmembrane</keyword>
<dbReference type="Pfam" id="PF00015">
    <property type="entry name" value="MCPsignal"/>
    <property type="match status" value="1"/>
</dbReference>
<keyword evidence="2" id="KW-0997">Cell inner membrane</keyword>
<keyword evidence="6" id="KW-1133">Transmembrane helix</keyword>
<dbReference type="RefSeq" id="WP_377316042.1">
    <property type="nucleotide sequence ID" value="NZ_JBHUIY010000017.1"/>
</dbReference>
<feature type="transmembrane region" description="Helical" evidence="6">
    <location>
        <begin position="316"/>
        <end position="337"/>
    </location>
</feature>
<evidence type="ECO:0000256" key="3">
    <source>
        <dbReference type="ARBA" id="ARBA00023224"/>
    </source>
</evidence>
<dbReference type="SUPFAM" id="SSF58104">
    <property type="entry name" value="Methyl-accepting chemotaxis protein (MCP) signaling domain"/>
    <property type="match status" value="1"/>
</dbReference>
<dbReference type="PROSITE" id="PS50111">
    <property type="entry name" value="CHEMOTAXIS_TRANSDUC_2"/>
    <property type="match status" value="1"/>
</dbReference>
<dbReference type="PROSITE" id="PS50192">
    <property type="entry name" value="T_SNARE"/>
    <property type="match status" value="1"/>
</dbReference>
<feature type="domain" description="Methyl-accepting transducer" evidence="7">
    <location>
        <begin position="425"/>
        <end position="661"/>
    </location>
</feature>
<feature type="domain" description="T-SNARE coiled-coil homology" evidence="8">
    <location>
        <begin position="584"/>
        <end position="646"/>
    </location>
</feature>
<feature type="domain" description="HAMP" evidence="9">
    <location>
        <begin position="339"/>
        <end position="392"/>
    </location>
</feature>
<comment type="subcellular location">
    <subcellularLocation>
        <location evidence="1">Cell inner membrane</location>
        <topology evidence="1">Multi-pass membrane protein</topology>
    </subcellularLocation>
</comment>
<gene>
    <name evidence="10" type="ORF">ACFSNB_09950</name>
</gene>
<comment type="similarity">
    <text evidence="4">Belongs to the methyl-accepting chemotaxis (MCP) protein family.</text>
</comment>
<dbReference type="EMBL" id="JBHUIY010000017">
    <property type="protein sequence ID" value="MFD2234129.1"/>
    <property type="molecule type" value="Genomic_DNA"/>
</dbReference>
<dbReference type="SMART" id="SM00304">
    <property type="entry name" value="HAMP"/>
    <property type="match status" value="1"/>
</dbReference>
<name>A0ABW5CA18_9PROT</name>
<keyword evidence="3 5" id="KW-0807">Transducer</keyword>
<accession>A0ABW5CA18</accession>
<organism evidence="10 11">
    <name type="scientific">Phaeospirillum tilakii</name>
    <dbReference type="NCBI Taxonomy" id="741673"/>
    <lineage>
        <taxon>Bacteria</taxon>
        <taxon>Pseudomonadati</taxon>
        <taxon>Pseudomonadota</taxon>
        <taxon>Alphaproteobacteria</taxon>
        <taxon>Rhodospirillales</taxon>
        <taxon>Rhodospirillaceae</taxon>
        <taxon>Phaeospirillum</taxon>
    </lineage>
</organism>
<sequence>MSIKRFISVCLTAISAVVVALAIALFSDNWKSFSYARDAGELVQVLGALTQVSEALSPERGATSVALDGDPANRKTLDEARAGVDRAFDAALAQARGTTQPDILAMTRALEQIRADNVRLRAEADALAGGPSDQIAAFRPRFFNAMFEVLNRTSALTATLERRLVGLDADVASPAALAGTAWALRDQAGRFSTQHIAAITSGKPFSPELLRDLYLGRGRVAQLWEQLRDKAGGPDSPAGLREALGKLEAGFFTPFQPLSDRVFKAGLGDGVYDLTPAEWRRQTAPMLKSLMLMRDAAIAEAGQVAATHRDQALRALLLLGLLLAVAVVVLAGAVIGIQRRVVTPLSGLTGTIGAFAAGQRAFTVPHADRDDEIGQMAKAIEVLRANACDADDHARQEAADATARDQRRSQVEAVTARFVTSINTVVEGVSVAIEGLRRATTTLSATSATTTEQSGVVANAADHASSNVQTVAAAAEELSNSIQEISRRVAETAHAMDGAVHQAQATDATVRGLAEAARRIGDVVSLITDIASQTNLLALNATIEAARAGEAGKGFAVVAGEVKSLANQTAKATDDIQAQVAAIQAETERAVEAIGGISATIATVNQYTIGIASAVEQQGAATQEIARNVQQAAAGTAEVSHSIGRVLEAERATATAATELSALADRLHGESDRLKSEVGGFVAEVKAN</sequence>
<evidence type="ECO:0000259" key="7">
    <source>
        <dbReference type="PROSITE" id="PS50111"/>
    </source>
</evidence>
<dbReference type="PROSITE" id="PS50885">
    <property type="entry name" value="HAMP"/>
    <property type="match status" value="1"/>
</dbReference>
<keyword evidence="2" id="KW-1003">Cell membrane</keyword>